<name>K4LEJ4_THEPS</name>
<evidence type="ECO:0000313" key="3">
    <source>
        <dbReference type="Proteomes" id="UP000000467"/>
    </source>
</evidence>
<accession>K4LEJ4</accession>
<dbReference type="eggNOG" id="COG2385">
    <property type="taxonomic scope" value="Bacteria"/>
</dbReference>
<dbReference type="GO" id="GO:0030288">
    <property type="term" value="C:outer membrane-bounded periplasmic space"/>
    <property type="evidence" value="ECO:0007669"/>
    <property type="project" value="TreeGrafter"/>
</dbReference>
<dbReference type="RefSeq" id="WP_015050337.1">
    <property type="nucleotide sequence ID" value="NC_018870.1"/>
</dbReference>
<dbReference type="KEGG" id="tpz:Tph_c12350"/>
<dbReference type="GO" id="GO:0030435">
    <property type="term" value="P:sporulation resulting in formation of a cellular spore"/>
    <property type="evidence" value="ECO:0007669"/>
    <property type="project" value="InterPro"/>
</dbReference>
<dbReference type="EMBL" id="CP003732">
    <property type="protein sequence ID" value="AFV11456.1"/>
    <property type="molecule type" value="Genomic_DNA"/>
</dbReference>
<dbReference type="InterPro" id="IPR013486">
    <property type="entry name" value="SpoIID/LytB"/>
</dbReference>
<dbReference type="InterPro" id="IPR013693">
    <property type="entry name" value="SpoIID/LytB_N"/>
</dbReference>
<gene>
    <name evidence="2" type="ordered locus">Tph_c12350</name>
</gene>
<dbReference type="InterPro" id="IPR051922">
    <property type="entry name" value="Bact_Sporulation_Assoc"/>
</dbReference>
<reference evidence="2 3" key="1">
    <citation type="journal article" date="2012" name="BMC Genomics">
        <title>Genome-guided analysis of physiological and morphological traits of the fermentative acetate oxidizer Thermacetogenium phaeum.</title>
        <authorList>
            <person name="Oehler D."/>
            <person name="Poehlein A."/>
            <person name="Leimbach A."/>
            <person name="Muller N."/>
            <person name="Daniel R."/>
            <person name="Gottschalk G."/>
            <person name="Schink B."/>
        </authorList>
    </citation>
    <scope>NUCLEOTIDE SEQUENCE [LARGE SCALE GENOMIC DNA]</scope>
    <source>
        <strain evidence="3">ATCC BAA-254 / DSM 26808 / PB</strain>
    </source>
</reference>
<evidence type="ECO:0000313" key="2">
    <source>
        <dbReference type="EMBL" id="AFV11456.1"/>
    </source>
</evidence>
<dbReference type="NCBIfam" id="TIGR02669">
    <property type="entry name" value="SpoIID_LytB"/>
    <property type="match status" value="1"/>
</dbReference>
<feature type="domain" description="Sporulation stage II protein D amidase enhancer LytB N-terminal" evidence="1">
    <location>
        <begin position="129"/>
        <end position="223"/>
    </location>
</feature>
<sequence length="479" mass="52743">MGVWRKLLAAFFFLFIAGLFAIAPAWSAEAPLIRVALQNGGGDAVFRVDHGSYLLIDQSTGLRLGTLKPGETWRVAATGTVLLVVAPGEETPRIYQGPIVLQEERQGGLNLFYFKGIRYRGNLVIQNREGSLLVINLLDIERYLYGVIGREMGGNNLEALSAQAVASRSYALSLKGRNPWFDVGTDTATQVYGGYTAEIAYGMNGNNPVVEAVDRTRGEVLTYDGKLVNAVYHSNAGGHTEDSENVWNDPLPYLRAVPSPTDAYADEVGGWAAETYRWVKTFDKSELEAILGVGEIKEIRLSRERTRVTRNPVTGKVVRSFIPGTTTASGRVTALTVVGTKGTKSYYRDQIRAPFGLKSTLFDIDWGGRQIYVMRNDGQVQELAGENFWVLGGAARMSTLNLREMRPYVAGSGNRVVSWDAFSDKIVFIGKGYGHGLGMSQWGARGLAAQGYNYREILEIYYNQGKRDGKLKINANYGR</sequence>
<keyword evidence="3" id="KW-1185">Reference proteome</keyword>
<evidence type="ECO:0000259" key="1">
    <source>
        <dbReference type="Pfam" id="PF08486"/>
    </source>
</evidence>
<organism evidence="2 3">
    <name type="scientific">Thermacetogenium phaeum (strain ATCC BAA-254 / DSM 26808 / PB)</name>
    <dbReference type="NCBI Taxonomy" id="1089553"/>
    <lineage>
        <taxon>Bacteria</taxon>
        <taxon>Bacillati</taxon>
        <taxon>Bacillota</taxon>
        <taxon>Clostridia</taxon>
        <taxon>Thermoanaerobacterales</taxon>
        <taxon>Thermoanaerobacteraceae</taxon>
        <taxon>Thermacetogenium</taxon>
    </lineage>
</organism>
<dbReference type="PANTHER" id="PTHR30032">
    <property type="entry name" value="N-ACETYLMURAMOYL-L-ALANINE AMIDASE-RELATED"/>
    <property type="match status" value="1"/>
</dbReference>
<dbReference type="AlphaFoldDB" id="K4LEJ4"/>
<dbReference type="OrthoDB" id="9794671at2"/>
<dbReference type="HOGENOM" id="CLU_021203_3_0_9"/>
<proteinExistence type="predicted"/>
<dbReference type="STRING" id="1089553.Tph_c12350"/>
<dbReference type="Proteomes" id="UP000000467">
    <property type="component" value="Chromosome"/>
</dbReference>
<dbReference type="PANTHER" id="PTHR30032:SF4">
    <property type="entry name" value="AMIDASE ENHANCER"/>
    <property type="match status" value="1"/>
</dbReference>
<dbReference type="Pfam" id="PF08486">
    <property type="entry name" value="SpoIID"/>
    <property type="match status" value="1"/>
</dbReference>
<protein>
    <submittedName>
        <fullName evidence="2">SpoIID: sproulation stage II protein D, amidase enhancer LytB</fullName>
    </submittedName>
</protein>